<dbReference type="Gene3D" id="3.30.230.10">
    <property type="match status" value="1"/>
</dbReference>
<evidence type="ECO:0000256" key="3">
    <source>
        <dbReference type="ARBA" id="ARBA00023274"/>
    </source>
</evidence>
<accession>A0A1J4RQ06</accession>
<dbReference type="InterPro" id="IPR020568">
    <property type="entry name" value="Ribosomal_Su5_D2-typ_SF"/>
</dbReference>
<dbReference type="GO" id="GO:0003735">
    <property type="term" value="F:structural constituent of ribosome"/>
    <property type="evidence" value="ECO:0007669"/>
    <property type="project" value="InterPro"/>
</dbReference>
<dbReference type="InterPro" id="IPR000754">
    <property type="entry name" value="Ribosomal_uS9"/>
</dbReference>
<organism evidence="7 8">
    <name type="scientific">Candidatus Beckwithbacteria bacterium CG1_02_47_37</name>
    <dbReference type="NCBI Taxonomy" id="1805034"/>
    <lineage>
        <taxon>Bacteria</taxon>
        <taxon>Candidatus Beckwithiibacteriota</taxon>
    </lineage>
</organism>
<dbReference type="GO" id="GO:0006412">
    <property type="term" value="P:translation"/>
    <property type="evidence" value="ECO:0007669"/>
    <property type="project" value="InterPro"/>
</dbReference>
<name>A0A1J4RQ06_9BACT</name>
<feature type="compositionally biased region" description="Basic residues" evidence="6">
    <location>
        <begin position="110"/>
        <end position="133"/>
    </location>
</feature>
<evidence type="ECO:0000256" key="2">
    <source>
        <dbReference type="ARBA" id="ARBA00022980"/>
    </source>
</evidence>
<dbReference type="NCBIfam" id="NF001099">
    <property type="entry name" value="PRK00132.1"/>
    <property type="match status" value="1"/>
</dbReference>
<evidence type="ECO:0000313" key="7">
    <source>
        <dbReference type="EMBL" id="OIN88380.1"/>
    </source>
</evidence>
<feature type="region of interest" description="Disordered" evidence="6">
    <location>
        <begin position="108"/>
        <end position="133"/>
    </location>
</feature>
<reference evidence="7 8" key="1">
    <citation type="journal article" date="2016" name="Environ. Microbiol.">
        <title>Genomic resolution of a cold subsurface aquifer community provides metabolic insights for novel microbes adapted to high CO concentrations.</title>
        <authorList>
            <person name="Probst A.J."/>
            <person name="Castelle C.J."/>
            <person name="Singh A."/>
            <person name="Brown C.T."/>
            <person name="Anantharaman K."/>
            <person name="Sharon I."/>
            <person name="Hug L.A."/>
            <person name="Burstein D."/>
            <person name="Emerson J.B."/>
            <person name="Thomas B.C."/>
            <person name="Banfield J.F."/>
        </authorList>
    </citation>
    <scope>NUCLEOTIDE SEQUENCE [LARGE SCALE GENOMIC DNA]</scope>
    <source>
        <strain evidence="7">CG1_02_47_37</strain>
    </source>
</reference>
<dbReference type="SUPFAM" id="SSF54211">
    <property type="entry name" value="Ribosomal protein S5 domain 2-like"/>
    <property type="match status" value="1"/>
</dbReference>
<keyword evidence="3" id="KW-0687">Ribonucleoprotein</keyword>
<keyword evidence="2 7" id="KW-0689">Ribosomal protein</keyword>
<sequence>MPKNSYLPAIGRRKRAVARVRLIKGKESMTVNGLAAERYFPLAVSQKLLFEPLVLTDLAEKYTATIKVLGSGRISQLLAIRHGLARAIVKLDSDKFKTILKSAGLLTRDSRKRQRRHIGTGGKARRRKQSPKR</sequence>
<dbReference type="InterPro" id="IPR014721">
    <property type="entry name" value="Ribsml_uS5_D2-typ_fold_subgr"/>
</dbReference>
<evidence type="ECO:0000256" key="4">
    <source>
        <dbReference type="ARBA" id="ARBA00035259"/>
    </source>
</evidence>
<dbReference type="GO" id="GO:0022627">
    <property type="term" value="C:cytosolic small ribosomal subunit"/>
    <property type="evidence" value="ECO:0007669"/>
    <property type="project" value="TreeGrafter"/>
</dbReference>
<proteinExistence type="inferred from homology"/>
<dbReference type="Proteomes" id="UP000183144">
    <property type="component" value="Unassembled WGS sequence"/>
</dbReference>
<dbReference type="STRING" id="1805034.AUJ59_04070"/>
<evidence type="ECO:0000256" key="5">
    <source>
        <dbReference type="ARBA" id="ARBA00035523"/>
    </source>
</evidence>
<gene>
    <name evidence="7" type="ORF">AUJ59_04070</name>
</gene>
<evidence type="ECO:0000313" key="8">
    <source>
        <dbReference type="Proteomes" id="UP000183144"/>
    </source>
</evidence>
<protein>
    <recommendedName>
        <fullName evidence="4">Small ribosomal subunit protein uS9</fullName>
    </recommendedName>
    <alternativeName>
        <fullName evidence="5">30S ribosomal protein S9</fullName>
    </alternativeName>
</protein>
<comment type="similarity">
    <text evidence="1">Belongs to the universal ribosomal protein uS9 family.</text>
</comment>
<dbReference type="PANTHER" id="PTHR21569:SF1">
    <property type="entry name" value="SMALL RIBOSOMAL SUBUNIT PROTEIN US9M"/>
    <property type="match status" value="1"/>
</dbReference>
<dbReference type="AlphaFoldDB" id="A0A1J4RQ06"/>
<comment type="caution">
    <text evidence="7">The sequence shown here is derived from an EMBL/GenBank/DDBJ whole genome shotgun (WGS) entry which is preliminary data.</text>
</comment>
<dbReference type="EMBL" id="MNUI01000074">
    <property type="protein sequence ID" value="OIN88380.1"/>
    <property type="molecule type" value="Genomic_DNA"/>
</dbReference>
<dbReference type="InterPro" id="IPR023035">
    <property type="entry name" value="Ribosomal_uS9_bac/plastid"/>
</dbReference>
<evidence type="ECO:0000256" key="1">
    <source>
        <dbReference type="ARBA" id="ARBA00005251"/>
    </source>
</evidence>
<dbReference type="Pfam" id="PF00380">
    <property type="entry name" value="Ribosomal_S9"/>
    <property type="match status" value="1"/>
</dbReference>
<dbReference type="PANTHER" id="PTHR21569">
    <property type="entry name" value="RIBOSOMAL PROTEIN S9"/>
    <property type="match status" value="1"/>
</dbReference>
<dbReference type="GO" id="GO:0003723">
    <property type="term" value="F:RNA binding"/>
    <property type="evidence" value="ECO:0007669"/>
    <property type="project" value="TreeGrafter"/>
</dbReference>
<evidence type="ECO:0000256" key="6">
    <source>
        <dbReference type="SAM" id="MobiDB-lite"/>
    </source>
</evidence>